<evidence type="ECO:0000313" key="1">
    <source>
        <dbReference type="EMBL" id="KAK7583679.1"/>
    </source>
</evidence>
<name>A0AAN9TGD7_9HEMI</name>
<sequence>MIDSREMPSLTRVERVLSRPFGLFLSYLVSRKGCAASSPPAFLAAAAAAAAQSGEIKFEIRKSPLAAFMRVAYVVADAEAKFVERRAADCFRYWLLLDRSIARFSFCFSNPFNASSRRLASSLPRVLQDACRVPPNRVFPRADSSSRTSRSTVVVYFTPIIN</sequence>
<accession>A0AAN9TGD7</accession>
<dbReference type="EMBL" id="JBBCAQ010000032">
    <property type="protein sequence ID" value="KAK7583679.1"/>
    <property type="molecule type" value="Genomic_DNA"/>
</dbReference>
<dbReference type="AlphaFoldDB" id="A0AAN9TGD7"/>
<proteinExistence type="predicted"/>
<comment type="caution">
    <text evidence="1">The sequence shown here is derived from an EMBL/GenBank/DDBJ whole genome shotgun (WGS) entry which is preliminary data.</text>
</comment>
<gene>
    <name evidence="1" type="ORF">V9T40_004642</name>
</gene>
<keyword evidence="2" id="KW-1185">Reference proteome</keyword>
<organism evidence="1 2">
    <name type="scientific">Parthenolecanium corni</name>
    <dbReference type="NCBI Taxonomy" id="536013"/>
    <lineage>
        <taxon>Eukaryota</taxon>
        <taxon>Metazoa</taxon>
        <taxon>Ecdysozoa</taxon>
        <taxon>Arthropoda</taxon>
        <taxon>Hexapoda</taxon>
        <taxon>Insecta</taxon>
        <taxon>Pterygota</taxon>
        <taxon>Neoptera</taxon>
        <taxon>Paraneoptera</taxon>
        <taxon>Hemiptera</taxon>
        <taxon>Sternorrhyncha</taxon>
        <taxon>Coccoidea</taxon>
        <taxon>Coccidae</taxon>
        <taxon>Parthenolecanium</taxon>
    </lineage>
</organism>
<protein>
    <submittedName>
        <fullName evidence="1">Uncharacterized protein</fullName>
    </submittedName>
</protein>
<reference evidence="1 2" key="1">
    <citation type="submission" date="2024-03" db="EMBL/GenBank/DDBJ databases">
        <title>Adaptation during the transition from Ophiocordyceps entomopathogen to insect associate is accompanied by gene loss and intensified selection.</title>
        <authorList>
            <person name="Ward C.M."/>
            <person name="Onetto C.A."/>
            <person name="Borneman A.R."/>
        </authorList>
    </citation>
    <scope>NUCLEOTIDE SEQUENCE [LARGE SCALE GENOMIC DNA]</scope>
    <source>
        <strain evidence="1">AWRI1</strain>
        <tissue evidence="1">Single Adult Female</tissue>
    </source>
</reference>
<dbReference type="Proteomes" id="UP001367676">
    <property type="component" value="Unassembled WGS sequence"/>
</dbReference>
<evidence type="ECO:0000313" key="2">
    <source>
        <dbReference type="Proteomes" id="UP001367676"/>
    </source>
</evidence>